<evidence type="ECO:0000313" key="1">
    <source>
        <dbReference type="EMBL" id="EDS28017.1"/>
    </source>
</evidence>
<gene>
    <name evidence="2" type="primary">6038501</name>
    <name evidence="1" type="ORF">CpipJ_CPIJ006420</name>
</gene>
<dbReference type="Proteomes" id="UP000002320">
    <property type="component" value="Unassembled WGS sequence"/>
</dbReference>
<dbReference type="InParanoid" id="B0WHV9"/>
<dbReference type="VEuPathDB" id="VectorBase:CPIJ006420"/>
<name>B0WHV9_CULQU</name>
<organism>
    <name type="scientific">Culex quinquefasciatus</name>
    <name type="common">Southern house mosquito</name>
    <name type="synonym">Culex pungens</name>
    <dbReference type="NCBI Taxonomy" id="7176"/>
    <lineage>
        <taxon>Eukaryota</taxon>
        <taxon>Metazoa</taxon>
        <taxon>Ecdysozoa</taxon>
        <taxon>Arthropoda</taxon>
        <taxon>Hexapoda</taxon>
        <taxon>Insecta</taxon>
        <taxon>Pterygota</taxon>
        <taxon>Neoptera</taxon>
        <taxon>Endopterygota</taxon>
        <taxon>Diptera</taxon>
        <taxon>Nematocera</taxon>
        <taxon>Culicoidea</taxon>
        <taxon>Culicidae</taxon>
        <taxon>Culicinae</taxon>
        <taxon>Culicini</taxon>
        <taxon>Culex</taxon>
        <taxon>Culex</taxon>
    </lineage>
</organism>
<dbReference type="HOGENOM" id="CLU_1837046_0_0_1"/>
<evidence type="ECO:0000313" key="2">
    <source>
        <dbReference type="EnsemblMetazoa" id="CPIJ006420-PA"/>
    </source>
</evidence>
<dbReference type="AlphaFoldDB" id="B0WHV9"/>
<accession>B0WHV9</accession>
<dbReference type="EnsemblMetazoa" id="CPIJ006420-RA">
    <property type="protein sequence ID" value="CPIJ006420-PA"/>
    <property type="gene ID" value="CPIJ006420"/>
</dbReference>
<keyword evidence="3" id="KW-1185">Reference proteome</keyword>
<evidence type="ECO:0000313" key="3">
    <source>
        <dbReference type="Proteomes" id="UP000002320"/>
    </source>
</evidence>
<proteinExistence type="predicted"/>
<sequence length="140" mass="15717">MQGAVKAGSKNDVTKRLKFHGPRKTSTKVDKQLVSTLVSSTILWTEMLAMAKTEIMRSDIFESKAANCLRYRARNQGRKLEMIGMCTHQGFVPKLVPLIATIMTCLMNLEVPCYELPADNLFKHIVPIVLINTDAGHDQR</sequence>
<reference evidence="2" key="2">
    <citation type="submission" date="2020-05" db="UniProtKB">
        <authorList>
            <consortium name="EnsemblMetazoa"/>
        </authorList>
    </citation>
    <scope>IDENTIFICATION</scope>
    <source>
        <strain evidence="2">JHB</strain>
    </source>
</reference>
<dbReference type="EMBL" id="DS231940">
    <property type="protein sequence ID" value="EDS28017.1"/>
    <property type="molecule type" value="Genomic_DNA"/>
</dbReference>
<dbReference type="KEGG" id="cqu:CpipJ_CPIJ006420"/>
<protein>
    <submittedName>
        <fullName evidence="1 2">Uncharacterized protein</fullName>
    </submittedName>
</protein>
<reference evidence="1" key="1">
    <citation type="submission" date="2007-03" db="EMBL/GenBank/DDBJ databases">
        <title>Annotation of Culex pipiens quinquefasciatus.</title>
        <authorList>
            <consortium name="The Broad Institute Genome Sequencing Platform"/>
            <person name="Atkinson P.W."/>
            <person name="Hemingway J."/>
            <person name="Christensen B.M."/>
            <person name="Higgs S."/>
            <person name="Kodira C."/>
            <person name="Hannick L."/>
            <person name="Megy K."/>
            <person name="O'Leary S."/>
            <person name="Pearson M."/>
            <person name="Haas B.J."/>
            <person name="Mauceli E."/>
            <person name="Wortman J.R."/>
            <person name="Lee N.H."/>
            <person name="Guigo R."/>
            <person name="Stanke M."/>
            <person name="Alvarado L."/>
            <person name="Amedeo P."/>
            <person name="Antoine C.H."/>
            <person name="Arensburger P."/>
            <person name="Bidwell S.L."/>
            <person name="Crawford M."/>
            <person name="Camaro F."/>
            <person name="Devon K."/>
            <person name="Engels R."/>
            <person name="Hammond M."/>
            <person name="Howarth C."/>
            <person name="Koehrsen M."/>
            <person name="Lawson D."/>
            <person name="Montgomery P."/>
            <person name="Nene V."/>
            <person name="Nusbaum C."/>
            <person name="Puiu D."/>
            <person name="Romero-Severson J."/>
            <person name="Severson D.W."/>
            <person name="Shumway M."/>
            <person name="Sisk P."/>
            <person name="Stolte C."/>
            <person name="Zeng Q."/>
            <person name="Eisenstadt E."/>
            <person name="Fraser-Liggett C."/>
            <person name="Strausberg R."/>
            <person name="Galagan J."/>
            <person name="Birren B."/>
            <person name="Collins F.H."/>
        </authorList>
    </citation>
    <scope>NUCLEOTIDE SEQUENCE [LARGE SCALE GENOMIC DNA]</scope>
    <source>
        <strain evidence="1">JHB</strain>
    </source>
</reference>